<gene>
    <name evidence="1" type="ORF">L484_012027</name>
</gene>
<dbReference type="AlphaFoldDB" id="W9RE04"/>
<dbReference type="EMBL" id="KE344066">
    <property type="protein sequence ID" value="EXB52382.1"/>
    <property type="molecule type" value="Genomic_DNA"/>
</dbReference>
<dbReference type="Proteomes" id="UP000030645">
    <property type="component" value="Unassembled WGS sequence"/>
</dbReference>
<keyword evidence="2" id="KW-1185">Reference proteome</keyword>
<sequence>MDPEADTLMGSHHKILSPNMEDMQVSSLISTGAWDRNVVESLFWPIDREAIYGIPLESLGRAIGRLRNAQLTRSNVSPALGKLDASVKLSGDY</sequence>
<proteinExistence type="predicted"/>
<reference evidence="2" key="1">
    <citation type="submission" date="2013-01" db="EMBL/GenBank/DDBJ databases">
        <title>Draft Genome Sequence of a Mulberry Tree, Morus notabilis C.K. Schneid.</title>
        <authorList>
            <person name="He N."/>
            <person name="Zhao S."/>
        </authorList>
    </citation>
    <scope>NUCLEOTIDE SEQUENCE</scope>
</reference>
<evidence type="ECO:0000313" key="1">
    <source>
        <dbReference type="EMBL" id="EXB52382.1"/>
    </source>
</evidence>
<protein>
    <submittedName>
        <fullName evidence="1">Uncharacterized protein</fullName>
    </submittedName>
</protein>
<accession>W9RE04</accession>
<name>W9RE04_9ROSA</name>
<organism evidence="1 2">
    <name type="scientific">Morus notabilis</name>
    <dbReference type="NCBI Taxonomy" id="981085"/>
    <lineage>
        <taxon>Eukaryota</taxon>
        <taxon>Viridiplantae</taxon>
        <taxon>Streptophyta</taxon>
        <taxon>Embryophyta</taxon>
        <taxon>Tracheophyta</taxon>
        <taxon>Spermatophyta</taxon>
        <taxon>Magnoliopsida</taxon>
        <taxon>eudicotyledons</taxon>
        <taxon>Gunneridae</taxon>
        <taxon>Pentapetalae</taxon>
        <taxon>rosids</taxon>
        <taxon>fabids</taxon>
        <taxon>Rosales</taxon>
        <taxon>Moraceae</taxon>
        <taxon>Moreae</taxon>
        <taxon>Morus</taxon>
    </lineage>
</organism>
<evidence type="ECO:0000313" key="2">
    <source>
        <dbReference type="Proteomes" id="UP000030645"/>
    </source>
</evidence>